<dbReference type="CDD" id="cd18787">
    <property type="entry name" value="SF2_C_DEAD"/>
    <property type="match status" value="1"/>
</dbReference>
<evidence type="ECO:0000256" key="1">
    <source>
        <dbReference type="ARBA" id="ARBA00012552"/>
    </source>
</evidence>
<dbReference type="InterPro" id="IPR027417">
    <property type="entry name" value="P-loop_NTPase"/>
</dbReference>
<dbReference type="PROSITE" id="PS51194">
    <property type="entry name" value="HELICASE_CTER"/>
    <property type="match status" value="1"/>
</dbReference>
<dbReference type="FunFam" id="3.40.50.300:FF:000008">
    <property type="entry name" value="ATP-dependent RNA helicase RhlB"/>
    <property type="match status" value="1"/>
</dbReference>
<dbReference type="PROSITE" id="PS00039">
    <property type="entry name" value="DEAD_ATP_HELICASE"/>
    <property type="match status" value="1"/>
</dbReference>
<dbReference type="SUPFAM" id="SSF52540">
    <property type="entry name" value="P-loop containing nucleoside triphosphate hydrolases"/>
    <property type="match status" value="1"/>
</dbReference>
<dbReference type="GO" id="GO:0016787">
    <property type="term" value="F:hydrolase activity"/>
    <property type="evidence" value="ECO:0007669"/>
    <property type="project" value="UniProtKB-KW"/>
</dbReference>
<dbReference type="EMBL" id="HBFS01007872">
    <property type="protein sequence ID" value="CAD8912128.1"/>
    <property type="molecule type" value="Transcribed_RNA"/>
</dbReference>
<dbReference type="InterPro" id="IPR014001">
    <property type="entry name" value="Helicase_ATP-bd"/>
</dbReference>
<dbReference type="EC" id="3.6.4.13" evidence="1"/>
<proteinExistence type="inferred from homology"/>
<dbReference type="SMART" id="SM00487">
    <property type="entry name" value="DEXDc"/>
    <property type="match status" value="1"/>
</dbReference>
<reference evidence="11" key="1">
    <citation type="submission" date="2021-01" db="EMBL/GenBank/DDBJ databases">
        <authorList>
            <person name="Corre E."/>
            <person name="Pelletier E."/>
            <person name="Niang G."/>
            <person name="Scheremetjew M."/>
            <person name="Finn R."/>
            <person name="Kale V."/>
            <person name="Holt S."/>
            <person name="Cochrane G."/>
            <person name="Meng A."/>
            <person name="Brown T."/>
            <person name="Cohen L."/>
        </authorList>
    </citation>
    <scope>NUCLEOTIDE SEQUENCE</scope>
    <source>
        <strain evidence="11">Ms1</strain>
    </source>
</reference>
<comment type="similarity">
    <text evidence="8">Belongs to the DEAD box helicase family.</text>
</comment>
<feature type="domain" description="Helicase C-terminal" evidence="10">
    <location>
        <begin position="204"/>
        <end position="348"/>
    </location>
</feature>
<feature type="domain" description="Helicase ATP-binding" evidence="9">
    <location>
        <begin position="1"/>
        <end position="177"/>
    </location>
</feature>
<keyword evidence="3 8" id="KW-0378">Hydrolase</keyword>
<gene>
    <name evidence="11" type="ORF">BSP0115_LOCUS5367</name>
</gene>
<dbReference type="PROSITE" id="PS51192">
    <property type="entry name" value="HELICASE_ATP_BIND_1"/>
    <property type="match status" value="1"/>
</dbReference>
<dbReference type="InterPro" id="IPR001650">
    <property type="entry name" value="Helicase_C-like"/>
</dbReference>
<keyword evidence="5 8" id="KW-0067">ATP-binding</keyword>
<dbReference type="CDD" id="cd17967">
    <property type="entry name" value="DEADc_DDX3_DDX4"/>
    <property type="match status" value="1"/>
</dbReference>
<dbReference type="Pfam" id="PF00270">
    <property type="entry name" value="DEAD"/>
    <property type="match status" value="1"/>
</dbReference>
<evidence type="ECO:0000313" key="11">
    <source>
        <dbReference type="EMBL" id="CAD8912128.1"/>
    </source>
</evidence>
<evidence type="ECO:0000256" key="6">
    <source>
        <dbReference type="ARBA" id="ARBA00022884"/>
    </source>
</evidence>
<evidence type="ECO:0000256" key="3">
    <source>
        <dbReference type="ARBA" id="ARBA00022801"/>
    </source>
</evidence>
<evidence type="ECO:0000256" key="8">
    <source>
        <dbReference type="RuleBase" id="RU000492"/>
    </source>
</evidence>
<dbReference type="InterPro" id="IPR000629">
    <property type="entry name" value="RNA-helicase_DEAD-box_CS"/>
</dbReference>
<evidence type="ECO:0000256" key="7">
    <source>
        <dbReference type="ARBA" id="ARBA00047984"/>
    </source>
</evidence>
<dbReference type="PANTHER" id="PTHR47958">
    <property type="entry name" value="ATP-DEPENDENT RNA HELICASE DBP3"/>
    <property type="match status" value="1"/>
</dbReference>
<dbReference type="Gene3D" id="3.40.50.300">
    <property type="entry name" value="P-loop containing nucleotide triphosphate hydrolases"/>
    <property type="match status" value="2"/>
</dbReference>
<comment type="catalytic activity">
    <reaction evidence="7">
        <text>ATP + H2O = ADP + phosphate + H(+)</text>
        <dbReference type="Rhea" id="RHEA:13065"/>
        <dbReference type="ChEBI" id="CHEBI:15377"/>
        <dbReference type="ChEBI" id="CHEBI:15378"/>
        <dbReference type="ChEBI" id="CHEBI:30616"/>
        <dbReference type="ChEBI" id="CHEBI:43474"/>
        <dbReference type="ChEBI" id="CHEBI:456216"/>
        <dbReference type="EC" id="3.6.4.13"/>
    </reaction>
</comment>
<protein>
    <recommendedName>
        <fullName evidence="1">RNA helicase</fullName>
        <ecNumber evidence="1">3.6.4.13</ecNumber>
    </recommendedName>
</protein>
<dbReference type="SMART" id="SM00490">
    <property type="entry name" value="HELICc"/>
    <property type="match status" value="1"/>
</dbReference>
<evidence type="ECO:0000259" key="9">
    <source>
        <dbReference type="PROSITE" id="PS51192"/>
    </source>
</evidence>
<evidence type="ECO:0000256" key="5">
    <source>
        <dbReference type="ARBA" id="ARBA00022840"/>
    </source>
</evidence>
<dbReference type="GO" id="GO:0005524">
    <property type="term" value="F:ATP binding"/>
    <property type="evidence" value="ECO:0007669"/>
    <property type="project" value="UniProtKB-KW"/>
</dbReference>
<dbReference type="InterPro" id="IPR011545">
    <property type="entry name" value="DEAD/DEAH_box_helicase_dom"/>
</dbReference>
<dbReference type="GO" id="GO:0003723">
    <property type="term" value="F:RNA binding"/>
    <property type="evidence" value="ECO:0007669"/>
    <property type="project" value="UniProtKB-KW"/>
</dbReference>
<dbReference type="Pfam" id="PF00271">
    <property type="entry name" value="Helicase_C"/>
    <property type="match status" value="1"/>
</dbReference>
<accession>A0A7S1C9S8</accession>
<keyword evidence="4 8" id="KW-0347">Helicase</keyword>
<name>A0A7S1C9S8_9STRA</name>
<evidence type="ECO:0000259" key="10">
    <source>
        <dbReference type="PROSITE" id="PS51194"/>
    </source>
</evidence>
<dbReference type="GO" id="GO:0003724">
    <property type="term" value="F:RNA helicase activity"/>
    <property type="evidence" value="ECO:0007669"/>
    <property type="project" value="UniProtKB-EC"/>
</dbReference>
<dbReference type="InterPro" id="IPR044763">
    <property type="entry name" value="Ded1/Dbp1_DEADc"/>
</dbReference>
<keyword evidence="6" id="KW-0694">RNA-binding</keyword>
<sequence length="398" mass="44151">MMACAQTGSGKTGGFLFPVIQKMMTVGALPVPDGGRRKAYPNCLIVAPTRELASQIFDEARKFTYRTGIQACVVYGGADMRTQIRELERGCDIVVATPGRLVDLVERGRVSLRNVVHLVLDEADRMLDMGFEPQIRRIVEEEDMPPMEHRQTFMFSATFPKEIQRLASDFLNDYIFLAVGRVGSAASDITQKVDFVDDRDKVDYLTRFLNTIHEGLILVFTETKRQADYLEDCLCRDGYPATSIHGDKSQPEREAALSSFKRGFTPILVATDVAARGLDVSDVMLVVNFDMSKAVDDYVHRVGRTGRCGNTGTALTFFNDRNRSCAGELYQLLVDSKQEAPEWLWAMAQRAGALRGVSDTKGGKGGRTDVRGDSARVRVAKPRARPTARTATDADDAW</sequence>
<dbReference type="AlphaFoldDB" id="A0A7S1C9S8"/>
<evidence type="ECO:0000256" key="2">
    <source>
        <dbReference type="ARBA" id="ARBA00022741"/>
    </source>
</evidence>
<evidence type="ECO:0000256" key="4">
    <source>
        <dbReference type="ARBA" id="ARBA00022806"/>
    </source>
</evidence>
<keyword evidence="2 8" id="KW-0547">Nucleotide-binding</keyword>
<organism evidence="11">
    <name type="scientific">Bicosoecida sp. CB-2014</name>
    <dbReference type="NCBI Taxonomy" id="1486930"/>
    <lineage>
        <taxon>Eukaryota</taxon>
        <taxon>Sar</taxon>
        <taxon>Stramenopiles</taxon>
        <taxon>Bigyra</taxon>
        <taxon>Opalozoa</taxon>
        <taxon>Bicosoecida</taxon>
    </lineage>
</organism>